<dbReference type="GO" id="GO:0006783">
    <property type="term" value="P:heme biosynthetic process"/>
    <property type="evidence" value="ECO:0007669"/>
    <property type="project" value="UniProtKB-KW"/>
</dbReference>
<sequence length="232" mass="26406">MPGIDVEWALRFGGPSIADGIKSLKDKGCEQITVLPLFPQYSSSTTATVSDEVFRVLMKERWQPQVQIIPRYFDDDDYIKAIVGSLEREIERLEWTPDTILLSYHNVPKITLDKGDPYYCQCIKTTRLIREQMKPYNIPIETVFQSRLGRKKDWFDPALDETLKKLPAEGPHKILVVCPGFSADCLETIDEIGNEGQKIFRNAGGTEFKLVHCLNTSTSHINLITKLVGKFL</sequence>
<dbReference type="GO" id="GO:0004325">
    <property type="term" value="F:ferrochelatase activity"/>
    <property type="evidence" value="ECO:0007669"/>
    <property type="project" value="InterPro"/>
</dbReference>
<accession>A0A381W4T7</accession>
<keyword evidence="3" id="KW-0456">Lyase</keyword>
<evidence type="ECO:0000313" key="5">
    <source>
        <dbReference type="EMBL" id="SVA47560.1"/>
    </source>
</evidence>
<dbReference type="SUPFAM" id="SSF53800">
    <property type="entry name" value="Chelatase"/>
    <property type="match status" value="1"/>
</dbReference>
<dbReference type="InterPro" id="IPR001015">
    <property type="entry name" value="Ferrochelatase"/>
</dbReference>
<organism evidence="5">
    <name type="scientific">marine metagenome</name>
    <dbReference type="NCBI Taxonomy" id="408172"/>
    <lineage>
        <taxon>unclassified sequences</taxon>
        <taxon>metagenomes</taxon>
        <taxon>ecological metagenomes</taxon>
    </lineage>
</organism>
<name>A0A381W4T7_9ZZZZ</name>
<keyword evidence="4" id="KW-0627">Porphyrin biosynthesis</keyword>
<dbReference type="NCBIfam" id="TIGR00109">
    <property type="entry name" value="hemH"/>
    <property type="match status" value="1"/>
</dbReference>
<dbReference type="InterPro" id="IPR033644">
    <property type="entry name" value="Ferrochelatase_C"/>
</dbReference>
<evidence type="ECO:0000256" key="2">
    <source>
        <dbReference type="ARBA" id="ARBA00023133"/>
    </source>
</evidence>
<evidence type="ECO:0000256" key="1">
    <source>
        <dbReference type="ARBA" id="ARBA00023004"/>
    </source>
</evidence>
<dbReference type="Pfam" id="PF00762">
    <property type="entry name" value="Ferrochelatase"/>
    <property type="match status" value="1"/>
</dbReference>
<dbReference type="PANTHER" id="PTHR11108">
    <property type="entry name" value="FERROCHELATASE"/>
    <property type="match status" value="1"/>
</dbReference>
<dbReference type="EMBL" id="UINC01010714">
    <property type="protein sequence ID" value="SVA47560.1"/>
    <property type="molecule type" value="Genomic_DNA"/>
</dbReference>
<reference evidence="5" key="1">
    <citation type="submission" date="2018-05" db="EMBL/GenBank/DDBJ databases">
        <authorList>
            <person name="Lanie J.A."/>
            <person name="Ng W.-L."/>
            <person name="Kazmierczak K.M."/>
            <person name="Andrzejewski T.M."/>
            <person name="Davidsen T.M."/>
            <person name="Wayne K.J."/>
            <person name="Tettelin H."/>
            <person name="Glass J.I."/>
            <person name="Rusch D."/>
            <person name="Podicherti R."/>
            <person name="Tsui H.-C.T."/>
            <person name="Winkler M.E."/>
        </authorList>
    </citation>
    <scope>NUCLEOTIDE SEQUENCE</scope>
</reference>
<proteinExistence type="predicted"/>
<dbReference type="CDD" id="cd00419">
    <property type="entry name" value="Ferrochelatase_C"/>
    <property type="match status" value="1"/>
</dbReference>
<dbReference type="PANTHER" id="PTHR11108:SF1">
    <property type="entry name" value="FERROCHELATASE, MITOCHONDRIAL"/>
    <property type="match status" value="1"/>
</dbReference>
<evidence type="ECO:0000256" key="4">
    <source>
        <dbReference type="ARBA" id="ARBA00023244"/>
    </source>
</evidence>
<evidence type="ECO:0008006" key="6">
    <source>
        <dbReference type="Google" id="ProtNLM"/>
    </source>
</evidence>
<keyword evidence="2" id="KW-0350">Heme biosynthesis</keyword>
<dbReference type="Gene3D" id="3.40.50.1400">
    <property type="match status" value="2"/>
</dbReference>
<dbReference type="AlphaFoldDB" id="A0A381W4T7"/>
<evidence type="ECO:0000256" key="3">
    <source>
        <dbReference type="ARBA" id="ARBA00023239"/>
    </source>
</evidence>
<keyword evidence="1" id="KW-0408">Iron</keyword>
<gene>
    <name evidence="5" type="ORF">METZ01_LOCUS100414</name>
</gene>
<protein>
    <recommendedName>
        <fullName evidence="6">Ferrochelatase</fullName>
    </recommendedName>
</protein>